<dbReference type="Pfam" id="PF20750">
    <property type="entry name" value="PAP_NTPase"/>
    <property type="match status" value="1"/>
</dbReference>
<proteinExistence type="predicted"/>
<feature type="domain" description="Poly(A) polymerase nucleotidyltransferase" evidence="1">
    <location>
        <begin position="99"/>
        <end position="139"/>
    </location>
</feature>
<evidence type="ECO:0000313" key="2">
    <source>
        <dbReference type="EMBL" id="KUM58550.1"/>
    </source>
</evidence>
<gene>
    <name evidence="2" type="ORF">ACN42_g8606</name>
</gene>
<name>A0A117NM08_PENFR</name>
<organism evidence="2 3">
    <name type="scientific">Penicillium freii</name>
    <dbReference type="NCBI Taxonomy" id="48697"/>
    <lineage>
        <taxon>Eukaryota</taxon>
        <taxon>Fungi</taxon>
        <taxon>Dikarya</taxon>
        <taxon>Ascomycota</taxon>
        <taxon>Pezizomycotina</taxon>
        <taxon>Eurotiomycetes</taxon>
        <taxon>Eurotiomycetidae</taxon>
        <taxon>Eurotiales</taxon>
        <taxon>Aspergillaceae</taxon>
        <taxon>Penicillium</taxon>
    </lineage>
</organism>
<dbReference type="EMBL" id="LLXE01000276">
    <property type="protein sequence ID" value="KUM58550.1"/>
    <property type="molecule type" value="Genomic_DNA"/>
</dbReference>
<sequence>MVESRNVSSDQLPSSIPFLFLFLSLLRVSVRNCICFLSVVLTSPATPNFLHRPLASEARRQLCSRYLIPIFTRLVRLYLKSYHLGFLPTMATPPVRQWGVTPPISTVLPTKDELSANDDLIAELKAQNNFELPTETERRCVRISTKQAPEPRN</sequence>
<dbReference type="InterPro" id="IPR048840">
    <property type="entry name" value="PolA_pol_NTPase"/>
</dbReference>
<dbReference type="STRING" id="48697.A0A117NM08"/>
<reference evidence="2 3" key="1">
    <citation type="submission" date="2015-10" db="EMBL/GenBank/DDBJ databases">
        <title>Genome sequencing of Penicillium freii.</title>
        <authorList>
            <person name="Nguyen H.D."/>
            <person name="Visagie C.M."/>
            <person name="Seifert K.A."/>
        </authorList>
    </citation>
    <scope>NUCLEOTIDE SEQUENCE [LARGE SCALE GENOMIC DNA]</scope>
    <source>
        <strain evidence="2 3">DAOM 242723</strain>
    </source>
</reference>
<keyword evidence="3" id="KW-1185">Reference proteome</keyword>
<comment type="caution">
    <text evidence="2">The sequence shown here is derived from an EMBL/GenBank/DDBJ whole genome shotgun (WGS) entry which is preliminary data.</text>
</comment>
<evidence type="ECO:0000313" key="3">
    <source>
        <dbReference type="Proteomes" id="UP000055045"/>
    </source>
</evidence>
<dbReference type="Proteomes" id="UP000055045">
    <property type="component" value="Unassembled WGS sequence"/>
</dbReference>
<dbReference type="AlphaFoldDB" id="A0A117NM08"/>
<protein>
    <recommendedName>
        <fullName evidence="1">Poly(A) polymerase nucleotidyltransferase domain-containing protein</fullName>
    </recommendedName>
</protein>
<evidence type="ECO:0000259" key="1">
    <source>
        <dbReference type="Pfam" id="PF20750"/>
    </source>
</evidence>
<accession>A0A117NM08</accession>